<dbReference type="AlphaFoldDB" id="A0A329T4F4"/>
<dbReference type="EMBL" id="RCMV01000999">
    <property type="protein sequence ID" value="KAG3211099.1"/>
    <property type="molecule type" value="Genomic_DNA"/>
</dbReference>
<dbReference type="PANTHER" id="PTHR35796">
    <property type="entry name" value="HYPOTHETICAL CYTOSOLIC PROTEIN"/>
    <property type="match status" value="1"/>
</dbReference>
<dbReference type="STRING" id="29920.A0A329T4F4"/>
<dbReference type="Proteomes" id="UP000736787">
    <property type="component" value="Unassembled WGS sequence"/>
</dbReference>
<dbReference type="EMBL" id="RCMK01000117">
    <property type="protein sequence ID" value="KAG2948155.1"/>
    <property type="molecule type" value="Genomic_DNA"/>
</dbReference>
<reference evidence="2" key="2">
    <citation type="submission" date="2018-10" db="EMBL/GenBank/DDBJ databases">
        <title>Effector identification in a new, highly contiguous assembly of the strawberry crown rot pathogen Phytophthora cactorum.</title>
        <authorList>
            <person name="Armitage A.D."/>
            <person name="Nellist C.F."/>
            <person name="Bates H."/>
            <person name="Vickerstaff R.J."/>
            <person name="Harrison R.J."/>
        </authorList>
    </citation>
    <scope>NUCLEOTIDE SEQUENCE</scope>
    <source>
        <strain evidence="2">15-7</strain>
        <strain evidence="3">4040</strain>
        <strain evidence="4">P415</strain>
        <strain evidence="5">P421</strain>
    </source>
</reference>
<feature type="compositionally biased region" description="Basic residues" evidence="1">
    <location>
        <begin position="89"/>
        <end position="102"/>
    </location>
</feature>
<dbReference type="Proteomes" id="UP000251314">
    <property type="component" value="Unassembled WGS sequence"/>
</dbReference>
<evidence type="ECO:0000313" key="4">
    <source>
        <dbReference type="EMBL" id="KAG2990529.1"/>
    </source>
</evidence>
<accession>A0A329T4F4</accession>
<evidence type="ECO:0000313" key="6">
    <source>
        <dbReference type="EMBL" id="RAW43474.1"/>
    </source>
</evidence>
<evidence type="ECO:0000313" key="2">
    <source>
        <dbReference type="EMBL" id="KAG2862338.1"/>
    </source>
</evidence>
<dbReference type="EMBL" id="MJFZ01000004">
    <property type="protein sequence ID" value="RAW43474.1"/>
    <property type="molecule type" value="Genomic_DNA"/>
</dbReference>
<protein>
    <recommendedName>
        <fullName evidence="8">M96 mating-specific protein family</fullName>
    </recommendedName>
</protein>
<dbReference type="Proteomes" id="UP000735874">
    <property type="component" value="Unassembled WGS sequence"/>
</dbReference>
<sequence length="467" mass="52371">MSERHDVMEAALSFIDEFAGELSVEVPSLTDSTTSASSTVSLEELLAPDDEEEASLLPLSDSPVPVDTLVNENLQLNQRQLTPCPTPPKKARTVRPRQKKRQGAYNPNYAREQQRKELCALRTEAADLETQLAAIQQVRGAVVVQDENILSQNKRSPFADIARSVWMAAAQQQVLEHMKATIENRRLKALVETNADVLSKLQALLQQCSLDKTARLMHPEAVEYLRAYDAEILTQATLDQLIASTDQSYQQVDNVFRQCCLDLTAPSSCTAPEMLIDGAGYVFSRVFGTKVFPFPVQQAGRAVWDVTSKRVRPSARCHFNHILYSTIDTVVESCGTELYTDDSKAVVFHTRQIKRYFKGQTRDVIVWQSYVRPVLFGGKCLQGAAFKETGFFLIHHHPLIPSKFALLQTCYVITPRTPMPQLPTDPLAREVTDFVLKCMAQSIPENHKVFENKLMGQESHGLQIHPT</sequence>
<feature type="region of interest" description="Disordered" evidence="1">
    <location>
        <begin position="79"/>
        <end position="107"/>
    </location>
</feature>
<evidence type="ECO:0008006" key="8">
    <source>
        <dbReference type="Google" id="ProtNLM"/>
    </source>
</evidence>
<comment type="caution">
    <text evidence="6">The sequence shown here is derived from an EMBL/GenBank/DDBJ whole genome shotgun (WGS) entry which is preliminary data.</text>
</comment>
<dbReference type="Proteomes" id="UP000760860">
    <property type="component" value="Unassembled WGS sequence"/>
</dbReference>
<evidence type="ECO:0000313" key="5">
    <source>
        <dbReference type="EMBL" id="KAG3211099.1"/>
    </source>
</evidence>
<dbReference type="EMBL" id="RCMG01000131">
    <property type="protein sequence ID" value="KAG2862338.1"/>
    <property type="molecule type" value="Genomic_DNA"/>
</dbReference>
<evidence type="ECO:0000313" key="3">
    <source>
        <dbReference type="EMBL" id="KAG2948155.1"/>
    </source>
</evidence>
<evidence type="ECO:0000256" key="1">
    <source>
        <dbReference type="SAM" id="MobiDB-lite"/>
    </source>
</evidence>
<name>A0A329T4F4_9STRA</name>
<reference evidence="6 7" key="1">
    <citation type="submission" date="2018-01" db="EMBL/GenBank/DDBJ databases">
        <title>Draft genome of the strawberry crown rot pathogen Phytophthora cactorum.</title>
        <authorList>
            <person name="Armitage A.D."/>
            <person name="Lysoe E."/>
            <person name="Nellist C.F."/>
            <person name="Harrison R.J."/>
            <person name="Brurberg M.B."/>
        </authorList>
    </citation>
    <scope>NUCLEOTIDE SEQUENCE [LARGE SCALE GENOMIC DNA]</scope>
    <source>
        <strain evidence="6 7">10300</strain>
    </source>
</reference>
<dbReference type="Proteomes" id="UP000697107">
    <property type="component" value="Unassembled WGS sequence"/>
</dbReference>
<dbReference type="VEuPathDB" id="FungiDB:PC110_g388"/>
<organism evidence="6 7">
    <name type="scientific">Phytophthora cactorum</name>
    <dbReference type="NCBI Taxonomy" id="29920"/>
    <lineage>
        <taxon>Eukaryota</taxon>
        <taxon>Sar</taxon>
        <taxon>Stramenopiles</taxon>
        <taxon>Oomycota</taxon>
        <taxon>Peronosporomycetes</taxon>
        <taxon>Peronosporales</taxon>
        <taxon>Peronosporaceae</taxon>
        <taxon>Phytophthora</taxon>
    </lineage>
</organism>
<dbReference type="EMBL" id="RCML01000116">
    <property type="protein sequence ID" value="KAG2990529.1"/>
    <property type="molecule type" value="Genomic_DNA"/>
</dbReference>
<dbReference type="PANTHER" id="PTHR35796:SF3">
    <property type="entry name" value="BHLH DOMAIN-CONTAINING PROTEIN"/>
    <property type="match status" value="1"/>
</dbReference>
<gene>
    <name evidence="6" type="ORF">PC110_g388</name>
    <name evidence="2" type="ORF">PC113_g6394</name>
    <name evidence="3" type="ORF">PC117_g6247</name>
    <name evidence="4" type="ORF">PC118_g5584</name>
    <name evidence="5" type="ORF">PC129_g17908</name>
</gene>
<proteinExistence type="predicted"/>
<dbReference type="OrthoDB" id="124732at2759"/>
<keyword evidence="7" id="KW-1185">Reference proteome</keyword>
<evidence type="ECO:0000313" key="7">
    <source>
        <dbReference type="Proteomes" id="UP000251314"/>
    </source>
</evidence>